<dbReference type="InterPro" id="IPR021342">
    <property type="entry name" value="DUF2959"/>
</dbReference>
<accession>A0A518ENZ1</accession>
<dbReference type="EMBL" id="CP036434">
    <property type="protein sequence ID" value="QDV05796.1"/>
    <property type="molecule type" value="Genomic_DNA"/>
</dbReference>
<keyword evidence="1" id="KW-0732">Signal</keyword>
<sequence precursor="true">MPLDSNLRSFAALAVLFGASTVFPSCASTKQSVGLENVDSLVSRVEQVHLETELSKQAVYAAIISLGPLFAKDFDGDATASFEAFAEAVEASEKQANELRAHVSPMRNSAAAVFERWNKSLGDFSSPNMKQRSEDRLEATRERFAEVQEAAVLAQTHFDELNGQLRDTVLFLGHDFNSTSVLEIEEDAYAIRDRARQLGKIFDDCMDAAAEYVEKSALRGQAQEDVEVSVSKKAK</sequence>
<gene>
    <name evidence="2" type="ORF">Poly30_12980</name>
</gene>
<dbReference type="AlphaFoldDB" id="A0A518ENZ1"/>
<evidence type="ECO:0000313" key="3">
    <source>
        <dbReference type="Proteomes" id="UP000320390"/>
    </source>
</evidence>
<evidence type="ECO:0008006" key="4">
    <source>
        <dbReference type="Google" id="ProtNLM"/>
    </source>
</evidence>
<protein>
    <recommendedName>
        <fullName evidence="4">DUF2959 domain-containing protein</fullName>
    </recommendedName>
</protein>
<keyword evidence="3" id="KW-1185">Reference proteome</keyword>
<proteinExistence type="predicted"/>
<organism evidence="2 3">
    <name type="scientific">Saltatorellus ferox</name>
    <dbReference type="NCBI Taxonomy" id="2528018"/>
    <lineage>
        <taxon>Bacteria</taxon>
        <taxon>Pseudomonadati</taxon>
        <taxon>Planctomycetota</taxon>
        <taxon>Planctomycetia</taxon>
        <taxon>Planctomycetia incertae sedis</taxon>
        <taxon>Saltatorellus</taxon>
    </lineage>
</organism>
<feature type="signal peptide" evidence="1">
    <location>
        <begin position="1"/>
        <end position="27"/>
    </location>
</feature>
<dbReference type="Pfam" id="PF11172">
    <property type="entry name" value="DUF2959"/>
    <property type="match status" value="1"/>
</dbReference>
<evidence type="ECO:0000256" key="1">
    <source>
        <dbReference type="SAM" id="SignalP"/>
    </source>
</evidence>
<evidence type="ECO:0000313" key="2">
    <source>
        <dbReference type="EMBL" id="QDV05796.1"/>
    </source>
</evidence>
<reference evidence="2 3" key="1">
    <citation type="submission" date="2019-02" db="EMBL/GenBank/DDBJ databases">
        <title>Deep-cultivation of Planctomycetes and their phenomic and genomic characterization uncovers novel biology.</title>
        <authorList>
            <person name="Wiegand S."/>
            <person name="Jogler M."/>
            <person name="Boedeker C."/>
            <person name="Pinto D."/>
            <person name="Vollmers J."/>
            <person name="Rivas-Marin E."/>
            <person name="Kohn T."/>
            <person name="Peeters S.H."/>
            <person name="Heuer A."/>
            <person name="Rast P."/>
            <person name="Oberbeckmann S."/>
            <person name="Bunk B."/>
            <person name="Jeske O."/>
            <person name="Meyerdierks A."/>
            <person name="Storesund J.E."/>
            <person name="Kallscheuer N."/>
            <person name="Luecker S."/>
            <person name="Lage O.M."/>
            <person name="Pohl T."/>
            <person name="Merkel B.J."/>
            <person name="Hornburger P."/>
            <person name="Mueller R.-W."/>
            <person name="Bruemmer F."/>
            <person name="Labrenz M."/>
            <person name="Spormann A.M."/>
            <person name="Op den Camp H."/>
            <person name="Overmann J."/>
            <person name="Amann R."/>
            <person name="Jetten M.S.M."/>
            <person name="Mascher T."/>
            <person name="Medema M.H."/>
            <person name="Devos D.P."/>
            <person name="Kaster A.-K."/>
            <person name="Ovreas L."/>
            <person name="Rohde M."/>
            <person name="Galperin M.Y."/>
            <person name="Jogler C."/>
        </authorList>
    </citation>
    <scope>NUCLEOTIDE SEQUENCE [LARGE SCALE GENOMIC DNA]</scope>
    <source>
        <strain evidence="2 3">Poly30</strain>
    </source>
</reference>
<name>A0A518ENZ1_9BACT</name>
<dbReference type="RefSeq" id="WP_419191024.1">
    <property type="nucleotide sequence ID" value="NZ_CP036434.1"/>
</dbReference>
<dbReference type="Proteomes" id="UP000320390">
    <property type="component" value="Chromosome"/>
</dbReference>
<feature type="chain" id="PRO_5022188513" description="DUF2959 domain-containing protein" evidence="1">
    <location>
        <begin position="28"/>
        <end position="235"/>
    </location>
</feature>